<dbReference type="EMBL" id="CP007032">
    <property type="protein sequence ID" value="AHF08695.1"/>
    <property type="molecule type" value="Genomic_DNA"/>
</dbReference>
<protein>
    <submittedName>
        <fullName evidence="1">Uncharacterized protein</fullName>
    </submittedName>
</protein>
<dbReference type="AlphaFoldDB" id="W0ECW9"/>
<keyword evidence="2" id="KW-1185">Reference proteome</keyword>
<dbReference type="STRING" id="871968.DESME_14755"/>
<evidence type="ECO:0000313" key="1">
    <source>
        <dbReference type="EMBL" id="AHF08695.1"/>
    </source>
</evidence>
<proteinExistence type="predicted"/>
<name>W0ECW9_9FIRM</name>
<reference evidence="1 2" key="1">
    <citation type="submission" date="2013-12" db="EMBL/GenBank/DDBJ databases">
        <authorList>
            <consortium name="DOE Joint Genome Institute"/>
            <person name="Smidt H."/>
            <person name="Huntemann M."/>
            <person name="Han J."/>
            <person name="Chen A."/>
            <person name="Kyrpides N."/>
            <person name="Mavromatis K."/>
            <person name="Markowitz V."/>
            <person name="Palaniappan K."/>
            <person name="Ivanova N."/>
            <person name="Schaumberg A."/>
            <person name="Pati A."/>
            <person name="Liolios K."/>
            <person name="Nordberg H.P."/>
            <person name="Cantor M.N."/>
            <person name="Hua S.X."/>
            <person name="Woyke T."/>
        </authorList>
    </citation>
    <scope>NUCLEOTIDE SEQUENCE [LARGE SCALE GENOMIC DNA]</scope>
    <source>
        <strain evidence="2">DSM 15288</strain>
    </source>
</reference>
<dbReference type="HOGENOM" id="CLU_3364616_0_0_9"/>
<organism evidence="1 2">
    <name type="scientific">Desulfitobacterium metallireducens DSM 15288</name>
    <dbReference type="NCBI Taxonomy" id="871968"/>
    <lineage>
        <taxon>Bacteria</taxon>
        <taxon>Bacillati</taxon>
        <taxon>Bacillota</taxon>
        <taxon>Clostridia</taxon>
        <taxon>Eubacteriales</taxon>
        <taxon>Desulfitobacteriaceae</taxon>
        <taxon>Desulfitobacterium</taxon>
    </lineage>
</organism>
<dbReference type="KEGG" id="dmt:DESME_14755"/>
<sequence length="35" mass="4096">MNEKKYVVYIRGSVGEIPRQYLSESDILEIHGKKD</sequence>
<gene>
    <name evidence="1" type="ORF">DESME_14755</name>
</gene>
<evidence type="ECO:0000313" key="2">
    <source>
        <dbReference type="Proteomes" id="UP000010847"/>
    </source>
</evidence>
<accession>W0ECW9</accession>
<dbReference type="Proteomes" id="UP000010847">
    <property type="component" value="Chromosome"/>
</dbReference>